<proteinExistence type="predicted"/>
<evidence type="ECO:0000256" key="2">
    <source>
        <dbReference type="ARBA" id="ARBA00022692"/>
    </source>
</evidence>
<feature type="transmembrane region" description="Helical" evidence="5">
    <location>
        <begin position="104"/>
        <end position="126"/>
    </location>
</feature>
<dbReference type="EMBL" id="WBZB01000025">
    <property type="protein sequence ID" value="KAB3529858.1"/>
    <property type="molecule type" value="Genomic_DNA"/>
</dbReference>
<feature type="transmembrane region" description="Helical" evidence="5">
    <location>
        <begin position="53"/>
        <end position="74"/>
    </location>
</feature>
<organism evidence="7 8">
    <name type="scientific">Alkaliphilus serpentinus</name>
    <dbReference type="NCBI Taxonomy" id="1482731"/>
    <lineage>
        <taxon>Bacteria</taxon>
        <taxon>Bacillati</taxon>
        <taxon>Bacillota</taxon>
        <taxon>Clostridia</taxon>
        <taxon>Peptostreptococcales</taxon>
        <taxon>Natronincolaceae</taxon>
        <taxon>Alkaliphilus</taxon>
    </lineage>
</organism>
<feature type="transmembrane region" description="Helical" evidence="5">
    <location>
        <begin position="23"/>
        <end position="41"/>
    </location>
</feature>
<feature type="transmembrane region" description="Helical" evidence="5">
    <location>
        <begin position="226"/>
        <end position="245"/>
    </location>
</feature>
<comment type="caution">
    <text evidence="7">The sequence shown here is derived from an EMBL/GenBank/DDBJ whole genome shotgun (WGS) entry which is preliminary data.</text>
</comment>
<keyword evidence="8" id="KW-1185">Reference proteome</keyword>
<dbReference type="GO" id="GO:0140359">
    <property type="term" value="F:ABC-type transporter activity"/>
    <property type="evidence" value="ECO:0007669"/>
    <property type="project" value="InterPro"/>
</dbReference>
<keyword evidence="3 5" id="KW-1133">Transmembrane helix</keyword>
<gene>
    <name evidence="7" type="ORF">F8153_08650</name>
</gene>
<dbReference type="Pfam" id="PF01061">
    <property type="entry name" value="ABC2_membrane"/>
    <property type="match status" value="1"/>
</dbReference>
<feature type="domain" description="ABC-2 type transporter transmembrane" evidence="6">
    <location>
        <begin position="13"/>
        <end position="211"/>
    </location>
</feature>
<protein>
    <submittedName>
        <fullName evidence="7">ABC transporter permease</fullName>
    </submittedName>
</protein>
<dbReference type="PANTHER" id="PTHR43229:SF2">
    <property type="entry name" value="NODULATION PROTEIN J"/>
    <property type="match status" value="1"/>
</dbReference>
<comment type="subcellular location">
    <subcellularLocation>
        <location evidence="1">Membrane</location>
        <topology evidence="1">Multi-pass membrane protein</topology>
    </subcellularLocation>
</comment>
<evidence type="ECO:0000256" key="1">
    <source>
        <dbReference type="ARBA" id="ARBA00004141"/>
    </source>
</evidence>
<dbReference type="AlphaFoldDB" id="A0A833HNS2"/>
<dbReference type="PANTHER" id="PTHR43229">
    <property type="entry name" value="NODULATION PROTEIN J"/>
    <property type="match status" value="1"/>
</dbReference>
<dbReference type="RefSeq" id="WP_151865957.1">
    <property type="nucleotide sequence ID" value="NZ_WBZB01000025.1"/>
</dbReference>
<keyword evidence="4 5" id="KW-0472">Membrane</keyword>
<keyword evidence="2 5" id="KW-0812">Transmembrane</keyword>
<dbReference type="InterPro" id="IPR051784">
    <property type="entry name" value="Nod_factor_ABC_transporter"/>
</dbReference>
<dbReference type="Proteomes" id="UP000465601">
    <property type="component" value="Unassembled WGS sequence"/>
</dbReference>
<evidence type="ECO:0000313" key="7">
    <source>
        <dbReference type="EMBL" id="KAB3529858.1"/>
    </source>
</evidence>
<evidence type="ECO:0000313" key="8">
    <source>
        <dbReference type="Proteomes" id="UP000465601"/>
    </source>
</evidence>
<feature type="transmembrane region" description="Helical" evidence="5">
    <location>
        <begin position="138"/>
        <end position="163"/>
    </location>
</feature>
<feature type="transmembrane region" description="Helical" evidence="5">
    <location>
        <begin position="175"/>
        <end position="195"/>
    </location>
</feature>
<evidence type="ECO:0000259" key="6">
    <source>
        <dbReference type="Pfam" id="PF01061"/>
    </source>
</evidence>
<accession>A0A833HNS2</accession>
<evidence type="ECO:0000256" key="5">
    <source>
        <dbReference type="SAM" id="Phobius"/>
    </source>
</evidence>
<name>A0A833HNS2_9FIRM</name>
<sequence>MITVLETIYSTAKLQMKEAVTRPTFRFCLLIQPIIYSLITYKMFINSGHDNFVAYTVLGTGILTLWSCICFSSAGDIERERYMGTLQVIYNTPTNFKVIILGKILGNTMLGLLPFFISFAFVRLFLGGDMYIKDPMAFGISMIITIASFMGISMLFAAVFTLSRSSRILMNCIEYPVFILCGILFPIEILPKWTIPLSYILSPTWAVKLLRLSVEGLEGNDIFCKYFGILTTITIIYFILSNILFKIIDNKTRIKATLGVV</sequence>
<dbReference type="InterPro" id="IPR013525">
    <property type="entry name" value="ABC2_TM"/>
</dbReference>
<reference evidence="7 8" key="1">
    <citation type="submission" date="2019-10" db="EMBL/GenBank/DDBJ databases">
        <title>Alkaliphilus serpentinus sp. nov. and Alkaliphilus pronyensis sp. nov., two novel anaerobic alkaliphilic species isolated from the serpentinized-hosted hydrothermal field of the Prony Bay (New Caledonia).</title>
        <authorList>
            <person name="Postec A."/>
        </authorList>
    </citation>
    <scope>NUCLEOTIDE SEQUENCE [LARGE SCALE GENOMIC DNA]</scope>
    <source>
        <strain evidence="7 8">LacT</strain>
    </source>
</reference>
<evidence type="ECO:0000256" key="4">
    <source>
        <dbReference type="ARBA" id="ARBA00023136"/>
    </source>
</evidence>
<dbReference type="OrthoDB" id="9776218at2"/>
<evidence type="ECO:0000256" key="3">
    <source>
        <dbReference type="ARBA" id="ARBA00022989"/>
    </source>
</evidence>
<dbReference type="GO" id="GO:0016020">
    <property type="term" value="C:membrane"/>
    <property type="evidence" value="ECO:0007669"/>
    <property type="project" value="UniProtKB-SubCell"/>
</dbReference>